<comment type="caution">
    <text evidence="1">The sequence shown here is derived from an EMBL/GenBank/DDBJ whole genome shotgun (WGS) entry which is preliminary data.</text>
</comment>
<protein>
    <submittedName>
        <fullName evidence="1">12667_t:CDS:1</fullName>
    </submittedName>
</protein>
<dbReference type="Proteomes" id="UP000789920">
    <property type="component" value="Unassembled WGS sequence"/>
</dbReference>
<accession>A0ACA9SKW5</accession>
<gene>
    <name evidence="1" type="ORF">RPERSI_LOCUS32050</name>
</gene>
<organism evidence="1 2">
    <name type="scientific">Racocetra persica</name>
    <dbReference type="NCBI Taxonomy" id="160502"/>
    <lineage>
        <taxon>Eukaryota</taxon>
        <taxon>Fungi</taxon>
        <taxon>Fungi incertae sedis</taxon>
        <taxon>Mucoromycota</taxon>
        <taxon>Glomeromycotina</taxon>
        <taxon>Glomeromycetes</taxon>
        <taxon>Diversisporales</taxon>
        <taxon>Gigasporaceae</taxon>
        <taxon>Racocetra</taxon>
    </lineage>
</organism>
<name>A0ACA9SKW5_9GLOM</name>
<evidence type="ECO:0000313" key="1">
    <source>
        <dbReference type="EMBL" id="CAG8841846.1"/>
    </source>
</evidence>
<keyword evidence="2" id="KW-1185">Reference proteome</keyword>
<feature type="non-terminal residue" evidence="1">
    <location>
        <position position="1"/>
    </location>
</feature>
<reference evidence="1" key="1">
    <citation type="submission" date="2021-06" db="EMBL/GenBank/DDBJ databases">
        <authorList>
            <person name="Kallberg Y."/>
            <person name="Tangrot J."/>
            <person name="Rosling A."/>
        </authorList>
    </citation>
    <scope>NUCLEOTIDE SEQUENCE</scope>
    <source>
        <strain evidence="1">MA461A</strain>
    </source>
</reference>
<evidence type="ECO:0000313" key="2">
    <source>
        <dbReference type="Proteomes" id="UP000789920"/>
    </source>
</evidence>
<sequence length="59" mass="7067">KRLEIEKETTHNKINYWNNQDGEVIDEEDKEDVISLDASEFEFDDEKSLGIGYEKMEWI</sequence>
<proteinExistence type="predicted"/>
<dbReference type="EMBL" id="CAJVQC010131932">
    <property type="protein sequence ID" value="CAG8841846.1"/>
    <property type="molecule type" value="Genomic_DNA"/>
</dbReference>